<sequence>MGIIRRSFFFIAGTACGIYLAQNYDVPNIKKVVNDTLFTAKKVEEKYRKPKKPGGGEP</sequence>
<dbReference type="Proteomes" id="UP000250235">
    <property type="component" value="Unassembled WGS sequence"/>
</dbReference>
<proteinExistence type="predicted"/>
<keyword evidence="2" id="KW-1185">Reference proteome</keyword>
<dbReference type="EMBL" id="KQ991562">
    <property type="protein sequence ID" value="KZV51900.1"/>
    <property type="molecule type" value="Genomic_DNA"/>
</dbReference>
<accession>A0A2Z7CXV4</accession>
<dbReference type="Pfam" id="PF15054">
    <property type="entry name" value="DUF4535"/>
    <property type="match status" value="1"/>
</dbReference>
<dbReference type="PANTHER" id="PTHR33528:SF17">
    <property type="entry name" value="TRANSMEMBRANE PROTEIN"/>
    <property type="match status" value="1"/>
</dbReference>
<dbReference type="PANTHER" id="PTHR33528">
    <property type="entry name" value="OS07G0239500 PROTEIN"/>
    <property type="match status" value="1"/>
</dbReference>
<protein>
    <submittedName>
        <fullName evidence="1">Uncharacterized protein</fullName>
    </submittedName>
</protein>
<reference evidence="1 2" key="1">
    <citation type="journal article" date="2015" name="Proc. Natl. Acad. Sci. U.S.A.">
        <title>The resurrection genome of Boea hygrometrica: A blueprint for survival of dehydration.</title>
        <authorList>
            <person name="Xiao L."/>
            <person name="Yang G."/>
            <person name="Zhang L."/>
            <person name="Yang X."/>
            <person name="Zhao S."/>
            <person name="Ji Z."/>
            <person name="Zhou Q."/>
            <person name="Hu M."/>
            <person name="Wang Y."/>
            <person name="Chen M."/>
            <person name="Xu Y."/>
            <person name="Jin H."/>
            <person name="Xiao X."/>
            <person name="Hu G."/>
            <person name="Bao F."/>
            <person name="Hu Y."/>
            <person name="Wan P."/>
            <person name="Li L."/>
            <person name="Deng X."/>
            <person name="Kuang T."/>
            <person name="Xiang C."/>
            <person name="Zhu J.K."/>
            <person name="Oliver M.J."/>
            <person name="He Y."/>
        </authorList>
    </citation>
    <scope>NUCLEOTIDE SEQUENCE [LARGE SCALE GENOMIC DNA]</scope>
    <source>
        <strain evidence="2">cv. XS01</strain>
    </source>
</reference>
<dbReference type="OrthoDB" id="2012160at2759"/>
<evidence type="ECO:0000313" key="1">
    <source>
        <dbReference type="EMBL" id="KZV51900.1"/>
    </source>
</evidence>
<dbReference type="AlphaFoldDB" id="A0A2Z7CXV4"/>
<evidence type="ECO:0000313" key="2">
    <source>
        <dbReference type="Proteomes" id="UP000250235"/>
    </source>
</evidence>
<gene>
    <name evidence="1" type="ORF">F511_09164</name>
</gene>
<organism evidence="1 2">
    <name type="scientific">Dorcoceras hygrometricum</name>
    <dbReference type="NCBI Taxonomy" id="472368"/>
    <lineage>
        <taxon>Eukaryota</taxon>
        <taxon>Viridiplantae</taxon>
        <taxon>Streptophyta</taxon>
        <taxon>Embryophyta</taxon>
        <taxon>Tracheophyta</taxon>
        <taxon>Spermatophyta</taxon>
        <taxon>Magnoliopsida</taxon>
        <taxon>eudicotyledons</taxon>
        <taxon>Gunneridae</taxon>
        <taxon>Pentapetalae</taxon>
        <taxon>asterids</taxon>
        <taxon>lamiids</taxon>
        <taxon>Lamiales</taxon>
        <taxon>Gesneriaceae</taxon>
        <taxon>Didymocarpoideae</taxon>
        <taxon>Trichosporeae</taxon>
        <taxon>Loxocarpinae</taxon>
        <taxon>Dorcoceras</taxon>
    </lineage>
</organism>
<name>A0A2Z7CXV4_9LAMI</name>
<dbReference type="InterPro" id="IPR027854">
    <property type="entry name" value="STMP1"/>
</dbReference>